<dbReference type="InParanoid" id="A0A7E5VNP5"/>
<name>A0A7E5VNP5_TRINI</name>
<accession>A0A7E5VNP5</accession>
<feature type="chain" id="PRO_5028903029" evidence="2">
    <location>
        <begin position="18"/>
        <end position="286"/>
    </location>
</feature>
<evidence type="ECO:0000256" key="2">
    <source>
        <dbReference type="SAM" id="SignalP"/>
    </source>
</evidence>
<feature type="region of interest" description="Disordered" evidence="1">
    <location>
        <begin position="52"/>
        <end position="96"/>
    </location>
</feature>
<dbReference type="AlphaFoldDB" id="A0A7E5VNP5"/>
<dbReference type="OrthoDB" id="7427608at2759"/>
<dbReference type="Proteomes" id="UP000322000">
    <property type="component" value="Chromosome 6"/>
</dbReference>
<sequence length="286" mass="30458">MAFHFYMLALVFAAVTAAPPAPQRYQQQPALHQINPLDYYLEQSVDNYYRPSEQKQASANGAPSRLESLEPDSEVELVPGVQQPQQPPQQNPVAPNVPGLVPGQRVFIVHMPVPGYSPGSIGGYQPVYIVAAAPQGNNRFPGNGYQNTVLLDPSGQGVVSPFVGYPRGLVQPQLLGAPLAYPNRPYDLVYQDPGLANGAGQPLQGDAGRGPIHFSQTVGLQGPINPAAYQGPPAHLAHLAQPGPAQNNRVANVAPAQLKQSQGGEDTKEAVEAKPNRPQALTRNKA</sequence>
<feature type="signal peptide" evidence="2">
    <location>
        <begin position="1"/>
        <end position="17"/>
    </location>
</feature>
<keyword evidence="3" id="KW-1185">Reference proteome</keyword>
<organism evidence="3 4">
    <name type="scientific">Trichoplusia ni</name>
    <name type="common">Cabbage looper</name>
    <dbReference type="NCBI Taxonomy" id="7111"/>
    <lineage>
        <taxon>Eukaryota</taxon>
        <taxon>Metazoa</taxon>
        <taxon>Ecdysozoa</taxon>
        <taxon>Arthropoda</taxon>
        <taxon>Hexapoda</taxon>
        <taxon>Insecta</taxon>
        <taxon>Pterygota</taxon>
        <taxon>Neoptera</taxon>
        <taxon>Endopterygota</taxon>
        <taxon>Lepidoptera</taxon>
        <taxon>Glossata</taxon>
        <taxon>Ditrysia</taxon>
        <taxon>Noctuoidea</taxon>
        <taxon>Noctuidae</taxon>
        <taxon>Plusiinae</taxon>
        <taxon>Trichoplusia</taxon>
    </lineage>
</organism>
<gene>
    <name evidence="4" type="primary">LOC113495318</name>
</gene>
<dbReference type="GeneID" id="113495318"/>
<feature type="region of interest" description="Disordered" evidence="1">
    <location>
        <begin position="256"/>
        <end position="286"/>
    </location>
</feature>
<evidence type="ECO:0000256" key="1">
    <source>
        <dbReference type="SAM" id="MobiDB-lite"/>
    </source>
</evidence>
<proteinExistence type="predicted"/>
<dbReference type="RefSeq" id="XP_026729791.1">
    <property type="nucleotide sequence ID" value="XM_026873990.1"/>
</dbReference>
<reference evidence="4" key="1">
    <citation type="submission" date="2025-08" db="UniProtKB">
        <authorList>
            <consortium name="RefSeq"/>
        </authorList>
    </citation>
    <scope>IDENTIFICATION</scope>
</reference>
<keyword evidence="2" id="KW-0732">Signal</keyword>
<dbReference type="KEGG" id="tnl:113495318"/>
<feature type="compositionally biased region" description="Basic and acidic residues" evidence="1">
    <location>
        <begin position="265"/>
        <end position="275"/>
    </location>
</feature>
<evidence type="ECO:0000313" key="4">
    <source>
        <dbReference type="RefSeq" id="XP_026729791.1"/>
    </source>
</evidence>
<protein>
    <submittedName>
        <fullName evidence="4">Uncharacterized protein LOC113495318</fullName>
    </submittedName>
</protein>
<evidence type="ECO:0000313" key="3">
    <source>
        <dbReference type="Proteomes" id="UP000322000"/>
    </source>
</evidence>